<dbReference type="NCBIfam" id="TIGR02050">
    <property type="entry name" value="gshA_cyan_rel"/>
    <property type="match status" value="1"/>
</dbReference>
<organism evidence="6 7">
    <name type="scientific">Halocatena salina</name>
    <dbReference type="NCBI Taxonomy" id="2934340"/>
    <lineage>
        <taxon>Archaea</taxon>
        <taxon>Methanobacteriati</taxon>
        <taxon>Methanobacteriota</taxon>
        <taxon>Stenosarchaea group</taxon>
        <taxon>Halobacteria</taxon>
        <taxon>Halobacteriales</taxon>
        <taxon>Natronomonadaceae</taxon>
        <taxon>Halocatena</taxon>
    </lineage>
</organism>
<dbReference type="EC" id="6.3.2.2" evidence="4"/>
<protein>
    <recommendedName>
        <fullName evidence="4">Glutamate--cysteine ligase</fullName>
        <ecNumber evidence="4">6.3.2.2</ecNumber>
    </recommendedName>
    <alternativeName>
        <fullName evidence="4">Gamma-glutamylcysteine synthetase</fullName>
        <shortName evidence="4">GCS</shortName>
        <shortName evidence="4">Gamma-GCS</shortName>
    </alternativeName>
</protein>
<evidence type="ECO:0000256" key="2">
    <source>
        <dbReference type="ARBA" id="ARBA00022741"/>
    </source>
</evidence>
<dbReference type="PANTHER" id="PTHR36510">
    <property type="entry name" value="GLUTAMATE--CYSTEINE LIGASE 2-RELATED"/>
    <property type="match status" value="1"/>
</dbReference>
<dbReference type="InterPro" id="IPR006336">
    <property type="entry name" value="GCS2"/>
</dbReference>
<dbReference type="Gene3D" id="3.30.590.20">
    <property type="match status" value="1"/>
</dbReference>
<sequence>MTSQRDGERPTEPTAETTSEQPSGSGDVAEIGSPEAFDQLGTIGIEEEFYVVDERGRPTSGTDELVYESTPPAILEERLDHELFKCVIETQTPVIERLDSAEDTLRTVRAALVDHAEAHGYTIAAAGLHPAAKWRELEHAQKPRYRSQLDRIQYPQHRNTTTGLHVHVGVDDADKATWIANRLRWHLPIMLALSANSPFWNGYDTGLASARAKIFEGLPNTGMPTAFDSFEEFLDLERRMIDTGSIRDRGELWYEVRPHSVHGTVEIRTPDAQADPERVLAFVEYTHALVMDYAARYEDGEHSESTRHRRETLDENKWRAIRSGHDASFIDRDCTGVVDLGEAVERECERLGITGLRRLYEAESGAQRQRRIHRERGLDALCRTLTL</sequence>
<evidence type="ECO:0000313" key="6">
    <source>
        <dbReference type="EMBL" id="UPM43113.1"/>
    </source>
</evidence>
<proteinExistence type="inferred from homology"/>
<comment type="catalytic activity">
    <reaction evidence="4">
        <text>L-cysteine + L-glutamate + ATP = gamma-L-glutamyl-L-cysteine + ADP + phosphate + H(+)</text>
        <dbReference type="Rhea" id="RHEA:13285"/>
        <dbReference type="ChEBI" id="CHEBI:15378"/>
        <dbReference type="ChEBI" id="CHEBI:29985"/>
        <dbReference type="ChEBI" id="CHEBI:30616"/>
        <dbReference type="ChEBI" id="CHEBI:35235"/>
        <dbReference type="ChEBI" id="CHEBI:43474"/>
        <dbReference type="ChEBI" id="CHEBI:58173"/>
        <dbReference type="ChEBI" id="CHEBI:456216"/>
        <dbReference type="EC" id="6.3.2.2"/>
    </reaction>
</comment>
<accession>A0A8U0A588</accession>
<dbReference type="InterPro" id="IPR014746">
    <property type="entry name" value="Gln_synth/guanido_kin_cat_dom"/>
</dbReference>
<evidence type="ECO:0000256" key="1">
    <source>
        <dbReference type="ARBA" id="ARBA00022598"/>
    </source>
</evidence>
<evidence type="ECO:0000256" key="5">
    <source>
        <dbReference type="SAM" id="MobiDB-lite"/>
    </source>
</evidence>
<keyword evidence="3 4" id="KW-0067">ATP-binding</keyword>
<keyword evidence="1 4" id="KW-0436">Ligase</keyword>
<gene>
    <name evidence="4" type="primary">gshA</name>
    <name evidence="6" type="ORF">MW046_01375</name>
</gene>
<dbReference type="Proteomes" id="UP000831768">
    <property type="component" value="Chromosome"/>
</dbReference>
<comment type="function">
    <text evidence="4">Catalyzes the synthesis of gamma-glutamylcysteine (gamma-GC), the main low-molecular-weight thiol compound instead of glutathione in halophilic archaea.</text>
</comment>
<reference evidence="6" key="1">
    <citation type="submission" date="2022-04" db="EMBL/GenBank/DDBJ databases">
        <title>Halocatena sp. nov., isolated from a salt lake.</title>
        <authorList>
            <person name="Cui H.-L."/>
        </authorList>
    </citation>
    <scope>NUCLEOTIDE SEQUENCE</scope>
    <source>
        <strain evidence="6">AD-1</strain>
    </source>
</reference>
<evidence type="ECO:0000256" key="3">
    <source>
        <dbReference type="ARBA" id="ARBA00022840"/>
    </source>
</evidence>
<dbReference type="NCBIfam" id="NF010045">
    <property type="entry name" value="PRK13518.1"/>
    <property type="match status" value="1"/>
</dbReference>
<keyword evidence="7" id="KW-1185">Reference proteome</keyword>
<dbReference type="EMBL" id="CP096019">
    <property type="protein sequence ID" value="UPM43113.1"/>
    <property type="molecule type" value="Genomic_DNA"/>
</dbReference>
<dbReference type="GeneID" id="71926656"/>
<feature type="region of interest" description="Disordered" evidence="5">
    <location>
        <begin position="1"/>
        <end position="35"/>
    </location>
</feature>
<feature type="compositionally biased region" description="Basic and acidic residues" evidence="5">
    <location>
        <begin position="1"/>
        <end position="11"/>
    </location>
</feature>
<dbReference type="GO" id="GO:0042398">
    <property type="term" value="P:modified amino acid biosynthetic process"/>
    <property type="evidence" value="ECO:0007669"/>
    <property type="project" value="InterPro"/>
</dbReference>
<dbReference type="GO" id="GO:0004357">
    <property type="term" value="F:glutamate-cysteine ligase activity"/>
    <property type="evidence" value="ECO:0007669"/>
    <property type="project" value="UniProtKB-UniRule"/>
</dbReference>
<name>A0A8U0A588_9EURY</name>
<dbReference type="SUPFAM" id="SSF55931">
    <property type="entry name" value="Glutamine synthetase/guanido kinase"/>
    <property type="match status" value="1"/>
</dbReference>
<dbReference type="KEGG" id="haad:MW046_01375"/>
<keyword evidence="2 4" id="KW-0547">Nucleotide-binding</keyword>
<evidence type="ECO:0000256" key="4">
    <source>
        <dbReference type="HAMAP-Rule" id="MF_01609"/>
    </source>
</evidence>
<dbReference type="InterPro" id="IPR011793">
    <property type="entry name" value="YbdK"/>
</dbReference>
<dbReference type="PANTHER" id="PTHR36510:SF1">
    <property type="entry name" value="GLUTAMATE--CYSTEINE LIGASE 2-RELATED"/>
    <property type="match status" value="1"/>
</dbReference>
<dbReference type="Pfam" id="PF04107">
    <property type="entry name" value="GCS2"/>
    <property type="match status" value="1"/>
</dbReference>
<evidence type="ECO:0000313" key="7">
    <source>
        <dbReference type="Proteomes" id="UP000831768"/>
    </source>
</evidence>
<dbReference type="RefSeq" id="WP_247993783.1">
    <property type="nucleotide sequence ID" value="NZ_CP096019.1"/>
</dbReference>
<dbReference type="AlphaFoldDB" id="A0A8U0A588"/>
<dbReference type="GO" id="GO:0005524">
    <property type="term" value="F:ATP binding"/>
    <property type="evidence" value="ECO:0007669"/>
    <property type="project" value="UniProtKB-KW"/>
</dbReference>
<dbReference type="HAMAP" id="MF_01609">
    <property type="entry name" value="Glu_cys_ligase_2"/>
    <property type="match status" value="1"/>
</dbReference>
<dbReference type="InterPro" id="IPR050141">
    <property type="entry name" value="GCL_type2/YbdK_subfam"/>
</dbReference>
<comment type="similarity">
    <text evidence="4">Belongs to the glutamate--cysteine ligase type 2 family. YbdK subfamily.</text>
</comment>
<feature type="compositionally biased region" description="Polar residues" evidence="5">
    <location>
        <begin position="14"/>
        <end position="24"/>
    </location>
</feature>